<keyword evidence="2" id="KW-0378">Hydrolase</keyword>
<dbReference type="InterPro" id="IPR050491">
    <property type="entry name" value="AmpC-like"/>
</dbReference>
<name>A0A5S3UT74_9GAMM</name>
<dbReference type="Gene3D" id="3.40.710.10">
    <property type="entry name" value="DD-peptidase/beta-lactamase superfamily"/>
    <property type="match status" value="1"/>
</dbReference>
<reference evidence="2 3" key="1">
    <citation type="submission" date="2019-10" db="EMBL/GenBank/DDBJ databases">
        <title>Pseudoalteromonas rubra S4059.</title>
        <authorList>
            <person name="Paulsen S."/>
            <person name="Wang X."/>
        </authorList>
    </citation>
    <scope>NUCLEOTIDE SEQUENCE [LARGE SCALE GENOMIC DNA]</scope>
    <source>
        <strain evidence="2 3">S4059</strain>
    </source>
</reference>
<feature type="domain" description="Beta-lactamase-related" evidence="1">
    <location>
        <begin position="55"/>
        <end position="378"/>
    </location>
</feature>
<dbReference type="Pfam" id="PF00144">
    <property type="entry name" value="Beta-lactamase"/>
    <property type="match status" value="1"/>
</dbReference>
<dbReference type="InterPro" id="IPR012338">
    <property type="entry name" value="Beta-lactam/transpept-like"/>
</dbReference>
<dbReference type="EMBL" id="CP045429">
    <property type="protein sequence ID" value="QPB82803.1"/>
    <property type="molecule type" value="Genomic_DNA"/>
</dbReference>
<protein>
    <submittedName>
        <fullName evidence="2">Serine hydrolase</fullName>
    </submittedName>
</protein>
<dbReference type="Proteomes" id="UP000305729">
    <property type="component" value="Chromosome 1"/>
</dbReference>
<proteinExistence type="predicted"/>
<evidence type="ECO:0000313" key="2">
    <source>
        <dbReference type="EMBL" id="QPB82803.1"/>
    </source>
</evidence>
<accession>A0A5S3UT74</accession>
<dbReference type="STRING" id="43658.AT705_00215"/>
<dbReference type="PANTHER" id="PTHR46825:SF7">
    <property type="entry name" value="D-ALANYL-D-ALANINE CARBOXYPEPTIDASE"/>
    <property type="match status" value="1"/>
</dbReference>
<evidence type="ECO:0000313" key="3">
    <source>
        <dbReference type="Proteomes" id="UP000305729"/>
    </source>
</evidence>
<dbReference type="InterPro" id="IPR001466">
    <property type="entry name" value="Beta-lactam-related"/>
</dbReference>
<dbReference type="PANTHER" id="PTHR46825">
    <property type="entry name" value="D-ALANYL-D-ALANINE-CARBOXYPEPTIDASE/ENDOPEPTIDASE AMPH"/>
    <property type="match status" value="1"/>
</dbReference>
<gene>
    <name evidence="2" type="ORF">CWC22_007250</name>
</gene>
<dbReference type="AlphaFoldDB" id="A0A5S3UT74"/>
<dbReference type="RefSeq" id="WP_138539036.1">
    <property type="nucleotide sequence ID" value="NZ_CP045429.1"/>
</dbReference>
<dbReference type="GO" id="GO:0016787">
    <property type="term" value="F:hydrolase activity"/>
    <property type="evidence" value="ECO:0007669"/>
    <property type="project" value="UniProtKB-KW"/>
</dbReference>
<organism evidence="2 3">
    <name type="scientific">Pseudoalteromonas rubra</name>
    <dbReference type="NCBI Taxonomy" id="43658"/>
    <lineage>
        <taxon>Bacteria</taxon>
        <taxon>Pseudomonadati</taxon>
        <taxon>Pseudomonadota</taxon>
        <taxon>Gammaproteobacteria</taxon>
        <taxon>Alteromonadales</taxon>
        <taxon>Pseudoalteromonadaceae</taxon>
        <taxon>Pseudoalteromonas</taxon>
    </lineage>
</organism>
<dbReference type="SUPFAM" id="SSF56601">
    <property type="entry name" value="beta-lactamase/transpeptidase-like"/>
    <property type="match status" value="1"/>
</dbReference>
<sequence length="399" mass="43789">MQFTTTIKHSVLMASMCLGLGACGGSDKHTPASQPEPVKKAEVVQPESNTLDYQALIDQLVSDEVPGILLYVRTPEHEFTGAAGIADLEQHSPMDVNSSFHIASSGKIFTALLASMLHEDGMLDLDNTLDTWLPDTLLEQIQYSDQITLRQLLNHSSGIYNYSDKNTYVEDKLANPALPVTNESLTQYALNNPGYFKPGASVHYSNTNYTLAGMILDKVLGYHNAIEIRNRIITPLSLDATFAIGYEQDQGELTPGYDYIDGEFMNVGPLFSTIWSNATPVASSVADLALFTRSLFKNSDFASESLQGLLRGNDSLVREDDNTQYALGMMKHTYSNAIVYEHSGGNHGYSTQNAYIESHDTSIVLFLNCGFSSEECVNAEYGLFELLLTELTKAPAVES</sequence>
<evidence type="ECO:0000259" key="1">
    <source>
        <dbReference type="Pfam" id="PF00144"/>
    </source>
</evidence>